<dbReference type="Proteomes" id="UP000324255">
    <property type="component" value="Unassembled WGS sequence"/>
</dbReference>
<dbReference type="RefSeq" id="WP_150037378.1">
    <property type="nucleotide sequence ID" value="NZ_VWVM01000004.1"/>
</dbReference>
<organism evidence="1 2">
    <name type="scientific">Candidatus Pantoea gossypiicola</name>
    <dbReference type="NCBI Taxonomy" id="2608008"/>
    <lineage>
        <taxon>Bacteria</taxon>
        <taxon>Pseudomonadati</taxon>
        <taxon>Pseudomonadota</taxon>
        <taxon>Gammaproteobacteria</taxon>
        <taxon>Enterobacterales</taxon>
        <taxon>Erwiniaceae</taxon>
        <taxon>Pantoea</taxon>
    </lineage>
</organism>
<dbReference type="AlphaFoldDB" id="A0AB34CN10"/>
<dbReference type="Pfam" id="PF08873">
    <property type="entry name" value="Phage_Mu_Gp37"/>
    <property type="match status" value="1"/>
</dbReference>
<evidence type="ECO:0000313" key="1">
    <source>
        <dbReference type="EMBL" id="KAA6126822.1"/>
    </source>
</evidence>
<keyword evidence="2" id="KW-1185">Reference proteome</keyword>
<evidence type="ECO:0000313" key="2">
    <source>
        <dbReference type="Proteomes" id="UP000324255"/>
    </source>
</evidence>
<gene>
    <name evidence="1" type="ORF">F3I20_07110</name>
</gene>
<dbReference type="InterPro" id="IPR014972">
    <property type="entry name" value="Phage_Mu_Gp37"/>
</dbReference>
<proteinExistence type="predicted"/>
<comment type="caution">
    <text evidence="1">The sequence shown here is derived from an EMBL/GenBank/DDBJ whole genome shotgun (WGS) entry which is preliminary data.</text>
</comment>
<sequence>MVTITAIENAICNRLREGLGGMATEVVSWDVMTDDVGIILSTLPGVFVTFNGITASQAHDTRRTRYKVAGRFSVFVADCNLRENEAVRHGDVRDDEPGCYRLIRAVRRLLTEQDMGLEIQKLRPSVVRMVNGKVFAEEAVAMYECVFDTMWFEDALENRHWPQAPADESDPDHDFVRWAGRLDTPYPDHVTTHADYIRDGEVVAEDTLNTLPAENNDADS</sequence>
<accession>A0AB34CN10</accession>
<name>A0AB34CN10_9GAMM</name>
<protein>
    <submittedName>
        <fullName evidence="1">DUF1834 family protein</fullName>
    </submittedName>
</protein>
<dbReference type="EMBL" id="VWVM01000004">
    <property type="protein sequence ID" value="KAA6126822.1"/>
    <property type="molecule type" value="Genomic_DNA"/>
</dbReference>
<reference evidence="1 2" key="1">
    <citation type="submission" date="2019-09" db="EMBL/GenBank/DDBJ databases">
        <title>Genomic diversity of phyloplane-associated Pantoea species in Pakistan cotton crop.</title>
        <authorList>
            <person name="Tufail M.R."/>
            <person name="Cook D.R."/>
        </authorList>
    </citation>
    <scope>NUCLEOTIDE SEQUENCE [LARGE SCALE GENOMIC DNA]</scope>
    <source>
        <strain evidence="1 2">B_8</strain>
    </source>
</reference>